<name>A0A8H3G7R8_9LECA</name>
<evidence type="ECO:0000313" key="9">
    <source>
        <dbReference type="Proteomes" id="UP000664521"/>
    </source>
</evidence>
<evidence type="ECO:0000256" key="4">
    <source>
        <dbReference type="ARBA" id="ARBA00022989"/>
    </source>
</evidence>
<evidence type="ECO:0000256" key="6">
    <source>
        <dbReference type="SAM" id="MobiDB-lite"/>
    </source>
</evidence>
<dbReference type="Pfam" id="PF07690">
    <property type="entry name" value="MFS_1"/>
    <property type="match status" value="1"/>
</dbReference>
<evidence type="ECO:0000256" key="1">
    <source>
        <dbReference type="ARBA" id="ARBA00004141"/>
    </source>
</evidence>
<dbReference type="AlphaFoldDB" id="A0A8H3G7R8"/>
<dbReference type="Proteomes" id="UP000664521">
    <property type="component" value="Unassembled WGS sequence"/>
</dbReference>
<feature type="compositionally biased region" description="Polar residues" evidence="6">
    <location>
        <begin position="144"/>
        <end position="155"/>
    </location>
</feature>
<dbReference type="InterPro" id="IPR036259">
    <property type="entry name" value="MFS_trans_sf"/>
</dbReference>
<feature type="compositionally biased region" description="Basic and acidic residues" evidence="6">
    <location>
        <begin position="128"/>
        <end position="143"/>
    </location>
</feature>
<comment type="caution">
    <text evidence="8">The sequence shown here is derived from an EMBL/GenBank/DDBJ whole genome shotgun (WGS) entry which is preliminary data.</text>
</comment>
<protein>
    <recommendedName>
        <fullName evidence="10">Major facilitator superfamily (MFS) profile domain-containing protein</fullName>
    </recommendedName>
</protein>
<dbReference type="GO" id="GO:0016020">
    <property type="term" value="C:membrane"/>
    <property type="evidence" value="ECO:0007669"/>
    <property type="project" value="UniProtKB-SubCell"/>
</dbReference>
<gene>
    <name evidence="8" type="ORF">HETSPECPRED_000761</name>
</gene>
<keyword evidence="3 7" id="KW-0812">Transmembrane</keyword>
<feature type="transmembrane region" description="Helical" evidence="7">
    <location>
        <begin position="253"/>
        <end position="274"/>
    </location>
</feature>
<feature type="transmembrane region" description="Helical" evidence="7">
    <location>
        <begin position="286"/>
        <end position="305"/>
    </location>
</feature>
<evidence type="ECO:0000256" key="3">
    <source>
        <dbReference type="ARBA" id="ARBA00022692"/>
    </source>
</evidence>
<dbReference type="Gene3D" id="1.20.1250.20">
    <property type="entry name" value="MFS general substrate transporter like domains"/>
    <property type="match status" value="1"/>
</dbReference>
<dbReference type="PANTHER" id="PTHR23506">
    <property type="entry name" value="GH10249P"/>
    <property type="match status" value="1"/>
</dbReference>
<dbReference type="PANTHER" id="PTHR23506:SF23">
    <property type="entry name" value="GH10249P"/>
    <property type="match status" value="1"/>
</dbReference>
<evidence type="ECO:0000256" key="7">
    <source>
        <dbReference type="SAM" id="Phobius"/>
    </source>
</evidence>
<comment type="subcellular location">
    <subcellularLocation>
        <location evidence="1">Membrane</location>
        <topology evidence="1">Multi-pass membrane protein</topology>
    </subcellularLocation>
</comment>
<keyword evidence="5 7" id="KW-0472">Membrane</keyword>
<evidence type="ECO:0008006" key="10">
    <source>
        <dbReference type="Google" id="ProtNLM"/>
    </source>
</evidence>
<dbReference type="EMBL" id="CAJPDS010000108">
    <property type="protein sequence ID" value="CAF9938073.1"/>
    <property type="molecule type" value="Genomic_DNA"/>
</dbReference>
<feature type="compositionally biased region" description="Polar residues" evidence="6">
    <location>
        <begin position="101"/>
        <end position="110"/>
    </location>
</feature>
<organism evidence="8 9">
    <name type="scientific">Heterodermia speciosa</name>
    <dbReference type="NCBI Taxonomy" id="116794"/>
    <lineage>
        <taxon>Eukaryota</taxon>
        <taxon>Fungi</taxon>
        <taxon>Dikarya</taxon>
        <taxon>Ascomycota</taxon>
        <taxon>Pezizomycotina</taxon>
        <taxon>Lecanoromycetes</taxon>
        <taxon>OSLEUM clade</taxon>
        <taxon>Lecanoromycetidae</taxon>
        <taxon>Caliciales</taxon>
        <taxon>Physciaceae</taxon>
        <taxon>Heterodermia</taxon>
    </lineage>
</organism>
<evidence type="ECO:0000256" key="5">
    <source>
        <dbReference type="ARBA" id="ARBA00023136"/>
    </source>
</evidence>
<feature type="region of interest" description="Disordered" evidence="6">
    <location>
        <begin position="56"/>
        <end position="194"/>
    </location>
</feature>
<dbReference type="SUPFAM" id="SSF103473">
    <property type="entry name" value="MFS general substrate transporter"/>
    <property type="match status" value="1"/>
</dbReference>
<feature type="transmembrane region" description="Helical" evidence="7">
    <location>
        <begin position="21"/>
        <end position="44"/>
    </location>
</feature>
<keyword evidence="9" id="KW-1185">Reference proteome</keyword>
<keyword evidence="4 7" id="KW-1133">Transmembrane helix</keyword>
<dbReference type="InterPro" id="IPR011701">
    <property type="entry name" value="MFS"/>
</dbReference>
<evidence type="ECO:0000313" key="8">
    <source>
        <dbReference type="EMBL" id="CAF9938073.1"/>
    </source>
</evidence>
<keyword evidence="2" id="KW-0813">Transport</keyword>
<sequence length="334" mass="35994">MSVNIGITASPTIGGVLYDHAGYYSIFTVIAVLIAVDILLRIVLVEKRTAAEWMEEDIHTGENAPTQYGTFEPVSAGPSQQENPSTNPDSSSSERHKRSRPSSSNTSTIKNARPRSETLEPVTAGPSRQKDSSTSPERHEKSSPARSTGSTPTKSETVEPVSAGPSIQKDPFAHFIDPPSERRETSRSTASNASIKHHDIRDDITGTSSSPALFILLSSPRILADLYASFVVVGLLASFDSALPIFLERTFGWGSTGAGLIFFTITLPILGAPVAGKVTDRYHSHWIPAIGFIIVGVLTALLQLIKYDSARQVALLISLLTLNGISRVTGRKHY</sequence>
<proteinExistence type="predicted"/>
<accession>A0A8H3G7R8</accession>
<reference evidence="8" key="1">
    <citation type="submission" date="2021-03" db="EMBL/GenBank/DDBJ databases">
        <authorList>
            <person name="Tagirdzhanova G."/>
        </authorList>
    </citation>
    <scope>NUCLEOTIDE SEQUENCE</scope>
</reference>
<dbReference type="OrthoDB" id="5086884at2759"/>
<evidence type="ECO:0000256" key="2">
    <source>
        <dbReference type="ARBA" id="ARBA00022448"/>
    </source>
</evidence>
<feature type="compositionally biased region" description="Polar residues" evidence="6">
    <location>
        <begin position="77"/>
        <end position="91"/>
    </location>
</feature>
<dbReference type="GO" id="GO:0022857">
    <property type="term" value="F:transmembrane transporter activity"/>
    <property type="evidence" value="ECO:0007669"/>
    <property type="project" value="InterPro"/>
</dbReference>
<dbReference type="InterPro" id="IPR050930">
    <property type="entry name" value="MFS_Vesicular_Transporter"/>
</dbReference>